<evidence type="ECO:0000256" key="3">
    <source>
        <dbReference type="ARBA" id="ARBA00022694"/>
    </source>
</evidence>
<evidence type="ECO:0000256" key="5">
    <source>
        <dbReference type="HAMAP-Rule" id="MF_01080"/>
    </source>
</evidence>
<evidence type="ECO:0000259" key="7">
    <source>
        <dbReference type="Pfam" id="PF09142"/>
    </source>
</evidence>
<evidence type="ECO:0000313" key="10">
    <source>
        <dbReference type="Proteomes" id="UP000501003"/>
    </source>
</evidence>
<dbReference type="HAMAP" id="MF_01080">
    <property type="entry name" value="TruB_bact"/>
    <property type="match status" value="1"/>
</dbReference>
<dbReference type="Gene3D" id="2.30.130.10">
    <property type="entry name" value="PUA domain"/>
    <property type="match status" value="1"/>
</dbReference>
<dbReference type="NCBIfam" id="TIGR00431">
    <property type="entry name" value="TruB"/>
    <property type="match status" value="1"/>
</dbReference>
<feature type="active site" description="Nucleophile" evidence="5">
    <location>
        <position position="39"/>
    </location>
</feature>
<dbReference type="KEGG" id="aqg:HRU87_04670"/>
<evidence type="ECO:0000256" key="2">
    <source>
        <dbReference type="ARBA" id="ARBA00005642"/>
    </source>
</evidence>
<dbReference type="InterPro" id="IPR014780">
    <property type="entry name" value="tRNA_psdUridine_synth_TruB"/>
</dbReference>
<keyword evidence="10" id="KW-1185">Reference proteome</keyword>
<dbReference type="PANTHER" id="PTHR13767">
    <property type="entry name" value="TRNA-PSEUDOURIDINE SYNTHASE"/>
    <property type="match status" value="1"/>
</dbReference>
<keyword evidence="3 5" id="KW-0819">tRNA processing</keyword>
<dbReference type="PANTHER" id="PTHR13767:SF2">
    <property type="entry name" value="PSEUDOURIDYLATE SYNTHASE TRUB1"/>
    <property type="match status" value="1"/>
</dbReference>
<feature type="domain" description="tRNA pseudouridine synthase II TruB subfamily 2 C-terminal" evidence="7">
    <location>
        <begin position="230"/>
        <end position="283"/>
    </location>
</feature>
<gene>
    <name evidence="5 9" type="primary">truB</name>
    <name evidence="9" type="ORF">HRU87_04670</name>
</gene>
<dbReference type="GO" id="GO:0003723">
    <property type="term" value="F:RNA binding"/>
    <property type="evidence" value="ECO:0007669"/>
    <property type="project" value="InterPro"/>
</dbReference>
<dbReference type="Proteomes" id="UP000501003">
    <property type="component" value="Chromosome"/>
</dbReference>
<reference evidence="9 10" key="1">
    <citation type="submission" date="2020-05" db="EMBL/GenBank/DDBJ databases">
        <title>Aquirufa sp. strain 15G-AUS-rot a new Aquirufa species.</title>
        <authorList>
            <person name="Pitt A."/>
            <person name="Hahn M.W."/>
        </authorList>
    </citation>
    <scope>NUCLEOTIDE SEQUENCE [LARGE SCALE GENOMIC DNA]</scope>
    <source>
        <strain evidence="9 10">15G-AUS-rot</strain>
    </source>
</reference>
<comment type="catalytic activity">
    <reaction evidence="1 5">
        <text>uridine(55) in tRNA = pseudouridine(55) in tRNA</text>
        <dbReference type="Rhea" id="RHEA:42532"/>
        <dbReference type="Rhea" id="RHEA-COMP:10101"/>
        <dbReference type="Rhea" id="RHEA-COMP:10102"/>
        <dbReference type="ChEBI" id="CHEBI:65314"/>
        <dbReference type="ChEBI" id="CHEBI:65315"/>
        <dbReference type="EC" id="5.4.99.25"/>
    </reaction>
</comment>
<name>A0A7D4UDG0_9MICO</name>
<protein>
    <recommendedName>
        <fullName evidence="5">tRNA pseudouridine synthase B</fullName>
        <ecNumber evidence="5">5.4.99.25</ecNumber>
    </recommendedName>
    <alternativeName>
        <fullName evidence="5">tRNA pseudouridine(55) synthase</fullName>
        <shortName evidence="5">Psi55 synthase</shortName>
    </alternativeName>
    <alternativeName>
        <fullName evidence="5">tRNA pseudouridylate synthase</fullName>
    </alternativeName>
    <alternativeName>
        <fullName evidence="5">tRNA-uridine isomerase</fullName>
    </alternativeName>
</protein>
<proteinExistence type="inferred from homology"/>
<dbReference type="CDD" id="cd02573">
    <property type="entry name" value="PseudoU_synth_EcTruB"/>
    <property type="match status" value="1"/>
</dbReference>
<dbReference type="InterPro" id="IPR020103">
    <property type="entry name" value="PsdUridine_synth_cat_dom_sf"/>
</dbReference>
<dbReference type="RefSeq" id="WP_173493771.1">
    <property type="nucleotide sequence ID" value="NZ_CP054056.1"/>
</dbReference>
<organism evidence="9 10">
    <name type="scientific">Aquiluna borgnonia</name>
    <dbReference type="NCBI Taxonomy" id="2499157"/>
    <lineage>
        <taxon>Bacteria</taxon>
        <taxon>Bacillati</taxon>
        <taxon>Actinomycetota</taxon>
        <taxon>Actinomycetes</taxon>
        <taxon>Micrococcales</taxon>
        <taxon>Microbacteriaceae</taxon>
        <taxon>Luna cluster</taxon>
        <taxon>Luna-1 subcluster</taxon>
        <taxon>Aquiluna</taxon>
    </lineage>
</organism>
<dbReference type="InterPro" id="IPR036974">
    <property type="entry name" value="PUA_sf"/>
</dbReference>
<dbReference type="SUPFAM" id="SSF55120">
    <property type="entry name" value="Pseudouridine synthase"/>
    <property type="match status" value="1"/>
</dbReference>
<dbReference type="Gene3D" id="3.30.2350.10">
    <property type="entry name" value="Pseudouridine synthase"/>
    <property type="match status" value="1"/>
</dbReference>
<keyword evidence="4 5" id="KW-0413">Isomerase</keyword>
<dbReference type="AlphaFoldDB" id="A0A7D4UDG0"/>
<feature type="domain" description="tRNA pseudouridylate synthase B C-terminal" evidence="8">
    <location>
        <begin position="178"/>
        <end position="210"/>
    </location>
</feature>
<evidence type="ECO:0000256" key="1">
    <source>
        <dbReference type="ARBA" id="ARBA00000385"/>
    </source>
</evidence>
<evidence type="ECO:0000256" key="4">
    <source>
        <dbReference type="ARBA" id="ARBA00023235"/>
    </source>
</evidence>
<dbReference type="Pfam" id="PF09142">
    <property type="entry name" value="TruB_C"/>
    <property type="match status" value="1"/>
</dbReference>
<dbReference type="GO" id="GO:0031119">
    <property type="term" value="P:tRNA pseudouridine synthesis"/>
    <property type="evidence" value="ECO:0007669"/>
    <property type="project" value="UniProtKB-UniRule"/>
</dbReference>
<feature type="domain" description="Pseudouridine synthase II N-terminal" evidence="6">
    <location>
        <begin position="24"/>
        <end position="177"/>
    </location>
</feature>
<dbReference type="GO" id="GO:1990481">
    <property type="term" value="P:mRNA pseudouridine synthesis"/>
    <property type="evidence" value="ECO:0007669"/>
    <property type="project" value="TreeGrafter"/>
</dbReference>
<evidence type="ECO:0000313" key="9">
    <source>
        <dbReference type="EMBL" id="QKJ25474.1"/>
    </source>
</evidence>
<dbReference type="Pfam" id="PF01509">
    <property type="entry name" value="TruB_N"/>
    <property type="match status" value="1"/>
</dbReference>
<accession>A0A7D4UDG0</accession>
<sequence>MAGSLVLIDKQPGWTSHDVVAKLRGIMGTRKIGHAGTLDPMATGLLVLGVDSGTKLLQFISGSDKRYSATIRLGQATHTDDAEGEIVFSADASHLGEADIQSQIALLRGDISQVPSSVSAIKVDGKRSYDLVRQGHEVELKSRPVTIFDFHLTSNIRHDSGLIEFDVEVHCSSGTYIRALARDIGVALGVGGHLRALRRTQIGNFDVKDASVLDGDIHPLSLVDAAREVFPLIELNANQARDVVHGKRISAGSSGTFAGLWQGDLLAILEPAGSQHKSMVVFPEVFSA</sequence>
<dbReference type="InterPro" id="IPR032819">
    <property type="entry name" value="TruB_C"/>
</dbReference>
<comment type="function">
    <text evidence="5">Responsible for synthesis of pseudouridine from uracil-55 in the psi GC loop of transfer RNAs.</text>
</comment>
<evidence type="ECO:0000259" key="8">
    <source>
        <dbReference type="Pfam" id="PF16198"/>
    </source>
</evidence>
<dbReference type="GO" id="GO:0160148">
    <property type="term" value="F:tRNA pseudouridine(55) synthase activity"/>
    <property type="evidence" value="ECO:0007669"/>
    <property type="project" value="UniProtKB-EC"/>
</dbReference>
<dbReference type="EMBL" id="CP054056">
    <property type="protein sequence ID" value="QKJ25474.1"/>
    <property type="molecule type" value="Genomic_DNA"/>
</dbReference>
<dbReference type="Pfam" id="PF16198">
    <property type="entry name" value="TruB_C_2"/>
    <property type="match status" value="1"/>
</dbReference>
<dbReference type="InterPro" id="IPR002501">
    <property type="entry name" value="PsdUridine_synth_N"/>
</dbReference>
<comment type="similarity">
    <text evidence="2 5">Belongs to the pseudouridine synthase TruB family. Type 1 subfamily.</text>
</comment>
<evidence type="ECO:0000259" key="6">
    <source>
        <dbReference type="Pfam" id="PF01509"/>
    </source>
</evidence>
<dbReference type="InterPro" id="IPR015225">
    <property type="entry name" value="tRNA_psdUridine_synth_fam2_C"/>
</dbReference>
<dbReference type="EC" id="5.4.99.25" evidence="5"/>